<organism evidence="3 4">
    <name type="scientific">Constantimarinum furrinae</name>
    <dbReference type="NCBI Taxonomy" id="2562285"/>
    <lineage>
        <taxon>Bacteria</taxon>
        <taxon>Pseudomonadati</taxon>
        <taxon>Bacteroidota</taxon>
        <taxon>Flavobacteriia</taxon>
        <taxon>Flavobacteriales</taxon>
        <taxon>Flavobacteriaceae</taxon>
        <taxon>Altibacter/Constantimarinum group</taxon>
        <taxon>Constantimarinum</taxon>
    </lineage>
</organism>
<feature type="domain" description="Amidohydrolase-related" evidence="2">
    <location>
        <begin position="123"/>
        <end position="289"/>
    </location>
</feature>
<dbReference type="InterPro" id="IPR032465">
    <property type="entry name" value="ACMSD"/>
</dbReference>
<dbReference type="GO" id="GO:0019748">
    <property type="term" value="P:secondary metabolic process"/>
    <property type="evidence" value="ECO:0007669"/>
    <property type="project" value="TreeGrafter"/>
</dbReference>
<accession>A0A7G8PUX6</accession>
<dbReference type="GO" id="GO:0016787">
    <property type="term" value="F:hydrolase activity"/>
    <property type="evidence" value="ECO:0007669"/>
    <property type="project" value="UniProtKB-KW"/>
</dbReference>
<dbReference type="KEGG" id="alti:ALE3EI_1585"/>
<dbReference type="PANTHER" id="PTHR21240">
    <property type="entry name" value="2-AMINO-3-CARBOXYLMUCONATE-6-SEMIALDEHYDE DECARBOXYLASE"/>
    <property type="match status" value="1"/>
</dbReference>
<dbReference type="Gene3D" id="3.20.20.140">
    <property type="entry name" value="Metal-dependent hydrolases"/>
    <property type="match status" value="1"/>
</dbReference>
<name>A0A7G8PUX6_9FLAO</name>
<keyword evidence="1" id="KW-0456">Lyase</keyword>
<dbReference type="AlphaFoldDB" id="A0A7G8PUX6"/>
<protein>
    <submittedName>
        <fullName evidence="3">Amidohydrolase</fullName>
    </submittedName>
</protein>
<dbReference type="InterPro" id="IPR006680">
    <property type="entry name" value="Amidohydro-rel"/>
</dbReference>
<dbReference type="RefSeq" id="WP_186987760.1">
    <property type="nucleotide sequence ID" value="NZ_CP052909.1"/>
</dbReference>
<dbReference type="InterPro" id="IPR032466">
    <property type="entry name" value="Metal_Hydrolase"/>
</dbReference>
<dbReference type="Proteomes" id="UP000515514">
    <property type="component" value="Chromosome"/>
</dbReference>
<dbReference type="GO" id="GO:0016831">
    <property type="term" value="F:carboxy-lyase activity"/>
    <property type="evidence" value="ECO:0007669"/>
    <property type="project" value="InterPro"/>
</dbReference>
<dbReference type="GO" id="GO:0005737">
    <property type="term" value="C:cytoplasm"/>
    <property type="evidence" value="ECO:0007669"/>
    <property type="project" value="TreeGrafter"/>
</dbReference>
<dbReference type="SUPFAM" id="SSF51556">
    <property type="entry name" value="Metallo-dependent hydrolases"/>
    <property type="match status" value="1"/>
</dbReference>
<evidence type="ECO:0000259" key="2">
    <source>
        <dbReference type="Pfam" id="PF04909"/>
    </source>
</evidence>
<evidence type="ECO:0000313" key="3">
    <source>
        <dbReference type="EMBL" id="QNJ98142.1"/>
    </source>
</evidence>
<dbReference type="PANTHER" id="PTHR21240:SF28">
    <property type="entry name" value="ISO-OROTATE DECARBOXYLASE (EUROFUNG)"/>
    <property type="match status" value="1"/>
</dbReference>
<reference evidence="3 4" key="1">
    <citation type="submission" date="2020-04" db="EMBL/GenBank/DDBJ databases">
        <title>Genome sequence of Altibacter aquimarinus strain ALE3EI.</title>
        <authorList>
            <person name="Oh H.-M."/>
            <person name="Jang D."/>
        </authorList>
    </citation>
    <scope>NUCLEOTIDE SEQUENCE [LARGE SCALE GENOMIC DNA]</scope>
    <source>
        <strain evidence="3 4">ALE3EI</strain>
    </source>
</reference>
<evidence type="ECO:0000313" key="4">
    <source>
        <dbReference type="Proteomes" id="UP000515514"/>
    </source>
</evidence>
<dbReference type="Pfam" id="PF04909">
    <property type="entry name" value="Amidohydro_2"/>
    <property type="match status" value="1"/>
</dbReference>
<proteinExistence type="predicted"/>
<keyword evidence="3" id="KW-0378">Hydrolase</keyword>
<sequence length="293" mass="33937">MRKIILIFTLLTIKINISYGQIIDMHMHSYTDKDFWVGTARNGLESSKSAKETLEQTIQKMNEHNIVYAVVCGSIESIELYTKTDKRFIPAYQDYEEGLIPIDKFEDYIKSGKIKVFGEVMAVYKGKTLADPIYQPYLAVCEKYGVPVGYHSGGSFPNAQQFGWPNYRISLGDPFLIEDVLVKFPKLKLYLMHAGENFYENTLRMMDGYPNLHTDLGVEMWLHPMTKDFAVKFLQSAKEYGFLDRVMFGSDQMVWPDAITNSIDFLNDLDFLTKEEKEMIFYKNAKKFLSIEE</sequence>
<evidence type="ECO:0000256" key="1">
    <source>
        <dbReference type="ARBA" id="ARBA00023239"/>
    </source>
</evidence>
<gene>
    <name evidence="3" type="ORF">ALE3EI_1585</name>
</gene>
<dbReference type="EMBL" id="CP052909">
    <property type="protein sequence ID" value="QNJ98142.1"/>
    <property type="molecule type" value="Genomic_DNA"/>
</dbReference>
<keyword evidence="4" id="KW-1185">Reference proteome</keyword>